<comment type="caution">
    <text evidence="7">The sequence shown here is derived from an EMBL/GenBank/DDBJ whole genome shotgun (WGS) entry which is preliminary data.</text>
</comment>
<feature type="domain" description="U3 small nucleolar RNA-associated protein 13 C-terminal" evidence="6">
    <location>
        <begin position="161"/>
        <end position="292"/>
    </location>
</feature>
<dbReference type="CDD" id="cd00200">
    <property type="entry name" value="WD40"/>
    <property type="match status" value="1"/>
</dbReference>
<feature type="repeat" description="WD" evidence="5">
    <location>
        <begin position="24"/>
        <end position="65"/>
    </location>
</feature>
<dbReference type="SUPFAM" id="SSF50978">
    <property type="entry name" value="WD40 repeat-like"/>
    <property type="match status" value="1"/>
</dbReference>
<comment type="subcellular location">
    <subcellularLocation>
        <location evidence="1">Nucleus</location>
        <location evidence="1">Nucleolus</location>
    </subcellularLocation>
</comment>
<evidence type="ECO:0000313" key="7">
    <source>
        <dbReference type="EMBL" id="KAK9692519.1"/>
    </source>
</evidence>
<dbReference type="Gene3D" id="2.130.10.10">
    <property type="entry name" value="YVTN repeat-like/Quinoprotein amine dehydrogenase"/>
    <property type="match status" value="1"/>
</dbReference>
<evidence type="ECO:0000256" key="1">
    <source>
        <dbReference type="ARBA" id="ARBA00004604"/>
    </source>
</evidence>
<dbReference type="Proteomes" id="UP001458880">
    <property type="component" value="Unassembled WGS sequence"/>
</dbReference>
<dbReference type="Pfam" id="PF00400">
    <property type="entry name" value="WD40"/>
    <property type="match status" value="4"/>
</dbReference>
<protein>
    <submittedName>
        <fullName evidence="7">Utp13 specific WD40 associated domain</fullName>
    </submittedName>
</protein>
<dbReference type="PRINTS" id="PR00320">
    <property type="entry name" value="GPROTEINBRPT"/>
</dbReference>
<dbReference type="GO" id="GO:0030686">
    <property type="term" value="C:90S preribosome"/>
    <property type="evidence" value="ECO:0007669"/>
    <property type="project" value="TreeGrafter"/>
</dbReference>
<accession>A0AAW1ISB5</accession>
<dbReference type="GO" id="GO:0034511">
    <property type="term" value="F:U3 snoRNA binding"/>
    <property type="evidence" value="ECO:0007669"/>
    <property type="project" value="TreeGrafter"/>
</dbReference>
<keyword evidence="3" id="KW-0677">Repeat</keyword>
<evidence type="ECO:0000256" key="4">
    <source>
        <dbReference type="ARBA" id="ARBA00023242"/>
    </source>
</evidence>
<evidence type="ECO:0000256" key="5">
    <source>
        <dbReference type="PROSITE-ProRule" id="PRU00221"/>
    </source>
</evidence>
<evidence type="ECO:0000256" key="3">
    <source>
        <dbReference type="ARBA" id="ARBA00022737"/>
    </source>
</evidence>
<reference evidence="7 8" key="1">
    <citation type="journal article" date="2024" name="BMC Genomics">
        <title>De novo assembly and annotation of Popillia japonica's genome with initial clues to its potential as an invasive pest.</title>
        <authorList>
            <person name="Cucini C."/>
            <person name="Boschi S."/>
            <person name="Funari R."/>
            <person name="Cardaioli E."/>
            <person name="Iannotti N."/>
            <person name="Marturano G."/>
            <person name="Paoli F."/>
            <person name="Bruttini M."/>
            <person name="Carapelli A."/>
            <person name="Frati F."/>
            <person name="Nardi F."/>
        </authorList>
    </citation>
    <scope>NUCLEOTIDE SEQUENCE [LARGE SCALE GENOMIC DNA]</scope>
    <source>
        <strain evidence="7">DMR45628</strain>
    </source>
</reference>
<keyword evidence="8" id="KW-1185">Reference proteome</keyword>
<dbReference type="GO" id="GO:0032040">
    <property type="term" value="C:small-subunit processome"/>
    <property type="evidence" value="ECO:0007669"/>
    <property type="project" value="InterPro"/>
</dbReference>
<evidence type="ECO:0000259" key="6">
    <source>
        <dbReference type="Pfam" id="PF08625"/>
    </source>
</evidence>
<feature type="repeat" description="WD" evidence="5">
    <location>
        <begin position="66"/>
        <end position="107"/>
    </location>
</feature>
<keyword evidence="4" id="KW-0539">Nucleus</keyword>
<dbReference type="Pfam" id="PF08625">
    <property type="entry name" value="Utp13"/>
    <property type="match status" value="1"/>
</dbReference>
<evidence type="ECO:0000313" key="8">
    <source>
        <dbReference type="Proteomes" id="UP001458880"/>
    </source>
</evidence>
<keyword evidence="2 5" id="KW-0853">WD repeat</keyword>
<dbReference type="AlphaFoldDB" id="A0AAW1ISB5"/>
<evidence type="ECO:0000256" key="2">
    <source>
        <dbReference type="ARBA" id="ARBA00022574"/>
    </source>
</evidence>
<dbReference type="PROSITE" id="PS50294">
    <property type="entry name" value="WD_REPEATS_REGION"/>
    <property type="match status" value="1"/>
</dbReference>
<proteinExistence type="predicted"/>
<dbReference type="InterPro" id="IPR036322">
    <property type="entry name" value="WD40_repeat_dom_sf"/>
</dbReference>
<dbReference type="InterPro" id="IPR015943">
    <property type="entry name" value="WD40/YVTN_repeat-like_dom_sf"/>
</dbReference>
<dbReference type="EMBL" id="JASPKY010000578">
    <property type="protein sequence ID" value="KAK9692519.1"/>
    <property type="molecule type" value="Genomic_DNA"/>
</dbReference>
<dbReference type="PROSITE" id="PS50082">
    <property type="entry name" value="WD_REPEATS_2"/>
    <property type="match status" value="4"/>
</dbReference>
<dbReference type="InterPro" id="IPR001680">
    <property type="entry name" value="WD40_rpt"/>
</dbReference>
<dbReference type="InterPro" id="IPR020472">
    <property type="entry name" value="WD40_PAC1"/>
</dbReference>
<feature type="repeat" description="WD" evidence="5">
    <location>
        <begin position="1"/>
        <end position="15"/>
    </location>
</feature>
<name>A0AAW1ISB5_POPJA</name>
<dbReference type="GO" id="GO:0000480">
    <property type="term" value="P:endonucleolytic cleavage in 5'-ETS of tricistronic rRNA transcript (SSU-rRNA, 5.8S rRNA, LSU-rRNA)"/>
    <property type="evidence" value="ECO:0007669"/>
    <property type="project" value="TreeGrafter"/>
</dbReference>
<dbReference type="GO" id="GO:0000472">
    <property type="term" value="P:endonucleolytic cleavage to generate mature 5'-end of SSU-rRNA from (SSU-rRNA, 5.8S rRNA, LSU-rRNA)"/>
    <property type="evidence" value="ECO:0007669"/>
    <property type="project" value="TreeGrafter"/>
</dbReference>
<sequence length="299" mass="34138">MIATGSQDKTLKLWSEDLQLLGVLRGHKRSVWCVRFSPVDQVVLSSSADTTIKLWSVENLNCLKTFQSHEASVLRIEFITNGMQFLSTGGDGLVKLFNVKTSDCVLTVSEHEGRIWSLALKKDESQFVTGGSDSLLVKWRDVTEEKIRQRLEEHEEYILQEQQLSNYLQGDQFLKALKLALSLNKPLHVLKIVQNIIKKGEFGLNDTIAELRNDQKEQLLKIAANWNTNSKYCQPAQVVLNVLLSELQSGKFRPSGLSNTLEGLLPYTERHFKRATQLLQDIYFITYTMNCMQPHLRIN</sequence>
<dbReference type="PANTHER" id="PTHR19854">
    <property type="entry name" value="TRANSDUCIN BETA-LIKE 3"/>
    <property type="match status" value="1"/>
</dbReference>
<organism evidence="7 8">
    <name type="scientific">Popillia japonica</name>
    <name type="common">Japanese beetle</name>
    <dbReference type="NCBI Taxonomy" id="7064"/>
    <lineage>
        <taxon>Eukaryota</taxon>
        <taxon>Metazoa</taxon>
        <taxon>Ecdysozoa</taxon>
        <taxon>Arthropoda</taxon>
        <taxon>Hexapoda</taxon>
        <taxon>Insecta</taxon>
        <taxon>Pterygota</taxon>
        <taxon>Neoptera</taxon>
        <taxon>Endopterygota</taxon>
        <taxon>Coleoptera</taxon>
        <taxon>Polyphaga</taxon>
        <taxon>Scarabaeiformia</taxon>
        <taxon>Scarabaeidae</taxon>
        <taxon>Rutelinae</taxon>
        <taxon>Popillia</taxon>
    </lineage>
</organism>
<gene>
    <name evidence="7" type="ORF">QE152_g35111</name>
</gene>
<feature type="repeat" description="WD" evidence="5">
    <location>
        <begin position="108"/>
        <end position="149"/>
    </location>
</feature>
<dbReference type="SMART" id="SM00320">
    <property type="entry name" value="WD40"/>
    <property type="match status" value="3"/>
</dbReference>
<dbReference type="PANTHER" id="PTHR19854:SF15">
    <property type="entry name" value="TRANSDUCIN BETA-LIKE PROTEIN 3"/>
    <property type="match status" value="1"/>
</dbReference>
<dbReference type="InterPro" id="IPR013934">
    <property type="entry name" value="Utp13_C"/>
</dbReference>